<keyword evidence="2" id="KW-0472">Membrane</keyword>
<dbReference type="AlphaFoldDB" id="A0A3A8QNC3"/>
<evidence type="ECO:0000256" key="2">
    <source>
        <dbReference type="SAM" id="Phobius"/>
    </source>
</evidence>
<proteinExistence type="predicted"/>
<feature type="region of interest" description="Disordered" evidence="1">
    <location>
        <begin position="1"/>
        <end position="37"/>
    </location>
</feature>
<dbReference type="Gene3D" id="3.40.630.10">
    <property type="entry name" value="Zn peptidases"/>
    <property type="match status" value="1"/>
</dbReference>
<evidence type="ECO:0000259" key="3">
    <source>
        <dbReference type="Pfam" id="PF04389"/>
    </source>
</evidence>
<evidence type="ECO:0000256" key="1">
    <source>
        <dbReference type="SAM" id="MobiDB-lite"/>
    </source>
</evidence>
<keyword evidence="5" id="KW-1185">Reference proteome</keyword>
<accession>A0A3A8QNC3</accession>
<dbReference type="InterPro" id="IPR007484">
    <property type="entry name" value="Peptidase_M28"/>
</dbReference>
<organism evidence="4 5">
    <name type="scientific">Corallococcus interemptor</name>
    <dbReference type="NCBI Taxonomy" id="2316720"/>
    <lineage>
        <taxon>Bacteria</taxon>
        <taxon>Pseudomonadati</taxon>
        <taxon>Myxococcota</taxon>
        <taxon>Myxococcia</taxon>
        <taxon>Myxococcales</taxon>
        <taxon>Cystobacterineae</taxon>
        <taxon>Myxococcaceae</taxon>
        <taxon>Corallococcus</taxon>
    </lineage>
</organism>
<dbReference type="GO" id="GO:0006508">
    <property type="term" value="P:proteolysis"/>
    <property type="evidence" value="ECO:0007669"/>
    <property type="project" value="InterPro"/>
</dbReference>
<keyword evidence="2" id="KW-1133">Transmembrane helix</keyword>
<evidence type="ECO:0000313" key="5">
    <source>
        <dbReference type="Proteomes" id="UP000282656"/>
    </source>
</evidence>
<name>A0A3A8QNC3_9BACT</name>
<dbReference type="InterPro" id="IPR045175">
    <property type="entry name" value="M28_fam"/>
</dbReference>
<feature type="transmembrane region" description="Helical" evidence="2">
    <location>
        <begin position="553"/>
        <end position="574"/>
    </location>
</feature>
<dbReference type="Proteomes" id="UP000282656">
    <property type="component" value="Unassembled WGS sequence"/>
</dbReference>
<evidence type="ECO:0000313" key="4">
    <source>
        <dbReference type="EMBL" id="RKH70256.1"/>
    </source>
</evidence>
<feature type="transmembrane region" description="Helical" evidence="2">
    <location>
        <begin position="470"/>
        <end position="489"/>
    </location>
</feature>
<keyword evidence="2" id="KW-0812">Transmembrane</keyword>
<gene>
    <name evidence="4" type="ORF">D7X96_12110</name>
</gene>
<sequence length="813" mass="86870">MDAPDDARTPRASGRRGARLKDRAMSDTPASAGLERSASPRASWLARSVTAVLGLGVILLVLRGSALPEPVPASAPAERFSAARAREHLRFIGAEPHALGTPRHAAVRDYLEARLRDLGAEVQLQREAVFAPAQGIPRPAANVENVIGRLRAKDGAKGTTVMLVAHYDSVPTGPGASDNGAAVASILEVARALQQGPALAGDVLILFTDAEEQHLLGSTAFASNHPWARESGVVLNVDARGNAGPLLMFEVSPGGGWLVRRLGEEAPDIGAGSLFTAVYQRMKNATDFTALRQGGWQGLNFANVEGTQAYHSRKETVDAVSDGLLQQQGDTLLALTRRISREPSVPEGEELIFFNAGPLRVHYPRAWAVPLAVFWTGLFLFALFRARQRKQLRLWAVLREAAVLLVVGFLASSLARLAWPLLKALQPAFRALSRSETQDNARFFLAVVLWVMAVMGVGLFLRRRAPVMELAAGGCVPWAVVSLAISIVLPGASALFLWPLAGMVLLLLWLSGRATQPLTPWHVPLWGLAALPLLLLLPDVLATFFTVLPLERAAVPSDLLMLAICLLAPGWLWLAGRGLPWASGGALLLGLGLLVSLAVGYHFDARNPRPTGVLYLVDADAKTASWVSSDAVLNDWTRAYLGSGPKREAVDALPEVKGPFWISPAPAPGDDVWGPRVDSRTAAGEGGRRKVSLHITPSRPDVAFVDVQVLPGDAVVSARLAGQQTPGDALRTRNAAQGVLIRYWVPSSEGFDLELELTASGSPTVRLGEHVYAVPAPVTAGLPARPEDTMPVPFGEGLDEGMRVTRTVRLDAP</sequence>
<feature type="transmembrane region" description="Helical" evidence="2">
    <location>
        <begin position="441"/>
        <end position="461"/>
    </location>
</feature>
<feature type="domain" description="Peptidase M28" evidence="3">
    <location>
        <begin position="145"/>
        <end position="335"/>
    </location>
</feature>
<feature type="transmembrane region" description="Helical" evidence="2">
    <location>
        <begin position="523"/>
        <end position="547"/>
    </location>
</feature>
<dbReference type="SUPFAM" id="SSF53187">
    <property type="entry name" value="Zn-dependent exopeptidases"/>
    <property type="match status" value="1"/>
</dbReference>
<comment type="caution">
    <text evidence="4">The sequence shown here is derived from an EMBL/GenBank/DDBJ whole genome shotgun (WGS) entry which is preliminary data.</text>
</comment>
<dbReference type="GO" id="GO:0008235">
    <property type="term" value="F:metalloexopeptidase activity"/>
    <property type="evidence" value="ECO:0007669"/>
    <property type="project" value="InterPro"/>
</dbReference>
<dbReference type="Pfam" id="PF04389">
    <property type="entry name" value="Peptidase_M28"/>
    <property type="match status" value="1"/>
</dbReference>
<dbReference type="PANTHER" id="PTHR12147">
    <property type="entry name" value="METALLOPEPTIDASE M28 FAMILY MEMBER"/>
    <property type="match status" value="1"/>
</dbReference>
<feature type="transmembrane region" description="Helical" evidence="2">
    <location>
        <begin position="495"/>
        <end position="511"/>
    </location>
</feature>
<dbReference type="EMBL" id="RAWM01000025">
    <property type="protein sequence ID" value="RKH70256.1"/>
    <property type="molecule type" value="Genomic_DNA"/>
</dbReference>
<protein>
    <submittedName>
        <fullName evidence="4">M28 family peptidase</fullName>
    </submittedName>
</protein>
<feature type="transmembrane region" description="Helical" evidence="2">
    <location>
        <begin position="396"/>
        <end position="421"/>
    </location>
</feature>
<feature type="transmembrane region" description="Helical" evidence="2">
    <location>
        <begin position="586"/>
        <end position="603"/>
    </location>
</feature>
<feature type="transmembrane region" description="Helical" evidence="2">
    <location>
        <begin position="366"/>
        <end position="384"/>
    </location>
</feature>
<reference evidence="5" key="1">
    <citation type="submission" date="2018-09" db="EMBL/GenBank/DDBJ databases">
        <authorList>
            <person name="Livingstone P.G."/>
            <person name="Whitworth D.E."/>
        </authorList>
    </citation>
    <scope>NUCLEOTIDE SEQUENCE [LARGE SCALE GENOMIC DNA]</scope>
    <source>
        <strain evidence="5">AB047A</strain>
    </source>
</reference>
<dbReference type="PANTHER" id="PTHR12147:SF26">
    <property type="entry name" value="PEPTIDASE M28 DOMAIN-CONTAINING PROTEIN"/>
    <property type="match status" value="1"/>
</dbReference>